<dbReference type="Pfam" id="PF03141">
    <property type="entry name" value="Methyltransf_29"/>
    <property type="match status" value="1"/>
</dbReference>
<keyword evidence="3" id="KW-0489">Methyltransferase</keyword>
<evidence type="ECO:0008006" key="11">
    <source>
        <dbReference type="Google" id="ProtNLM"/>
    </source>
</evidence>
<dbReference type="InterPro" id="IPR053223">
    <property type="entry name" value="Prob_Methyltransferase"/>
</dbReference>
<dbReference type="EMBL" id="CM003607">
    <property type="protein sequence ID" value="KYP67644.1"/>
    <property type="molecule type" value="Genomic_DNA"/>
</dbReference>
<evidence type="ECO:0000256" key="6">
    <source>
        <dbReference type="ARBA" id="ARBA00023180"/>
    </source>
</evidence>
<accession>A0A151TKR2</accession>
<evidence type="ECO:0000256" key="4">
    <source>
        <dbReference type="ARBA" id="ARBA00022679"/>
    </source>
</evidence>
<evidence type="ECO:0000256" key="8">
    <source>
        <dbReference type="SAM" id="Phobius"/>
    </source>
</evidence>
<dbReference type="InterPro" id="IPR029063">
    <property type="entry name" value="SAM-dependent_MTases_sf"/>
</dbReference>
<dbReference type="AlphaFoldDB" id="A0A151TKR2"/>
<evidence type="ECO:0000256" key="5">
    <source>
        <dbReference type="ARBA" id="ARBA00022968"/>
    </source>
</evidence>
<protein>
    <recommendedName>
        <fullName evidence="11">Methyltransferase type 11 domain-containing protein</fullName>
    </recommendedName>
</protein>
<sequence>MGSVSLKISDGSARFKRASLCSSALINTLMIFSVIITNLFALYAFTSSPHTHTHTHLPLHKNFSLISEQVTLILREINSSQNKLAQIQKHLLGYQSLDLSRPNIPSELKLFLHHHHLPLGKDSKTGITQMVSSIGHTCHKSSHLLSHYMTYNVSKPCPDDWSIAQKLILRGCEPLPRRRCFAKTISKANLLHPFPTSLWKPRFVRSRSKSDFVVDQVLALGSGGVRIGLDVGGGSGSFAAVMAERNVTVVTITLNVDAPFSEFIAARGLFPLFLSLDHRLPFFDNVFDLVRCGSGLDGGGSPEKLEFLMFDVDRVLRAGGLFWMDNLCYVDEEKKRVLTRLIERFGYKKLKWVVGDKSVGSAKSHVVLSAVLQKPVRV</sequence>
<evidence type="ECO:0000256" key="2">
    <source>
        <dbReference type="ARBA" id="ARBA00008361"/>
    </source>
</evidence>
<dbReference type="PANTHER" id="PTHR44067">
    <property type="entry name" value="S-ADENOSYL-L-METHIONINE-DEPENDENT METHYLTRANSFERASE SUPERFAMILY PROTEIN-RELATED"/>
    <property type="match status" value="1"/>
</dbReference>
<dbReference type="STRING" id="3821.A0A151TKR2"/>
<dbReference type="GO" id="GO:0032259">
    <property type="term" value="P:methylation"/>
    <property type="evidence" value="ECO:0007669"/>
    <property type="project" value="UniProtKB-KW"/>
</dbReference>
<keyword evidence="4" id="KW-0808">Transferase</keyword>
<dbReference type="InterPro" id="IPR004159">
    <property type="entry name" value="Put_SAM_MeTrfase"/>
</dbReference>
<dbReference type="GO" id="GO:0016020">
    <property type="term" value="C:membrane"/>
    <property type="evidence" value="ECO:0007669"/>
    <property type="project" value="UniProtKB-SubCell"/>
</dbReference>
<dbReference type="Gramene" id="C.cajan_23308.t">
    <property type="protein sequence ID" value="C.cajan_23308.t"/>
    <property type="gene ID" value="C.cajan_23308"/>
</dbReference>
<proteinExistence type="inferred from homology"/>
<reference evidence="9 10" key="1">
    <citation type="journal article" date="2012" name="Nat. Biotechnol.">
        <title>Draft genome sequence of pigeonpea (Cajanus cajan), an orphan legume crop of resource-poor farmers.</title>
        <authorList>
            <person name="Varshney R.K."/>
            <person name="Chen W."/>
            <person name="Li Y."/>
            <person name="Bharti A.K."/>
            <person name="Saxena R.K."/>
            <person name="Schlueter J.A."/>
            <person name="Donoghue M.T."/>
            <person name="Azam S."/>
            <person name="Fan G."/>
            <person name="Whaley A.M."/>
            <person name="Farmer A.D."/>
            <person name="Sheridan J."/>
            <person name="Iwata A."/>
            <person name="Tuteja R."/>
            <person name="Penmetsa R.V."/>
            <person name="Wu W."/>
            <person name="Upadhyaya H.D."/>
            <person name="Yang S.P."/>
            <person name="Shah T."/>
            <person name="Saxena K.B."/>
            <person name="Michael T."/>
            <person name="McCombie W.R."/>
            <person name="Yang B."/>
            <person name="Zhang G."/>
            <person name="Yang H."/>
            <person name="Wang J."/>
            <person name="Spillane C."/>
            <person name="Cook D.R."/>
            <person name="May G.D."/>
            <person name="Xu X."/>
            <person name="Jackson S.A."/>
        </authorList>
    </citation>
    <scope>NUCLEOTIDE SEQUENCE [LARGE SCALE GENOMIC DNA]</scope>
    <source>
        <strain evidence="10">cv. Asha</strain>
    </source>
</reference>
<dbReference type="Gene3D" id="3.40.50.150">
    <property type="entry name" value="Vaccinia Virus protein VP39"/>
    <property type="match status" value="1"/>
</dbReference>
<comment type="subcellular location">
    <subcellularLocation>
        <location evidence="7">Endomembrane system</location>
        <topology evidence="7">Single-pass membrane protein</topology>
    </subcellularLocation>
    <subcellularLocation>
        <location evidence="1">Membrane</location>
        <topology evidence="1">Single-pass type II membrane protein</topology>
    </subcellularLocation>
</comment>
<keyword evidence="10" id="KW-1185">Reference proteome</keyword>
<dbReference type="GO" id="GO:0008168">
    <property type="term" value="F:methyltransferase activity"/>
    <property type="evidence" value="ECO:0007669"/>
    <property type="project" value="UniProtKB-KW"/>
</dbReference>
<dbReference type="PANTHER" id="PTHR44067:SF16">
    <property type="entry name" value="ATRAD3-LIKE PROTEIN"/>
    <property type="match status" value="1"/>
</dbReference>
<gene>
    <name evidence="9" type="ORF">KK1_023988</name>
</gene>
<dbReference type="SUPFAM" id="SSF53335">
    <property type="entry name" value="S-adenosyl-L-methionine-dependent methyltransferases"/>
    <property type="match status" value="1"/>
</dbReference>
<name>A0A151TKR2_CAJCA</name>
<keyword evidence="8" id="KW-0812">Transmembrane</keyword>
<organism evidence="9 10">
    <name type="scientific">Cajanus cajan</name>
    <name type="common">Pigeon pea</name>
    <name type="synonym">Cajanus indicus</name>
    <dbReference type="NCBI Taxonomy" id="3821"/>
    <lineage>
        <taxon>Eukaryota</taxon>
        <taxon>Viridiplantae</taxon>
        <taxon>Streptophyta</taxon>
        <taxon>Embryophyta</taxon>
        <taxon>Tracheophyta</taxon>
        <taxon>Spermatophyta</taxon>
        <taxon>Magnoliopsida</taxon>
        <taxon>eudicotyledons</taxon>
        <taxon>Gunneridae</taxon>
        <taxon>Pentapetalae</taxon>
        <taxon>rosids</taxon>
        <taxon>fabids</taxon>
        <taxon>Fabales</taxon>
        <taxon>Fabaceae</taxon>
        <taxon>Papilionoideae</taxon>
        <taxon>50 kb inversion clade</taxon>
        <taxon>NPAAA clade</taxon>
        <taxon>indigoferoid/millettioid clade</taxon>
        <taxon>Phaseoleae</taxon>
        <taxon>Cajanus</taxon>
    </lineage>
</organism>
<evidence type="ECO:0000256" key="3">
    <source>
        <dbReference type="ARBA" id="ARBA00022603"/>
    </source>
</evidence>
<keyword evidence="8" id="KW-0472">Membrane</keyword>
<comment type="similarity">
    <text evidence="2">Belongs to the methyltransferase superfamily.</text>
</comment>
<feature type="transmembrane region" description="Helical" evidence="8">
    <location>
        <begin position="24"/>
        <end position="45"/>
    </location>
</feature>
<evidence type="ECO:0000256" key="1">
    <source>
        <dbReference type="ARBA" id="ARBA00004606"/>
    </source>
</evidence>
<evidence type="ECO:0000313" key="9">
    <source>
        <dbReference type="EMBL" id="KYP67644.1"/>
    </source>
</evidence>
<evidence type="ECO:0000256" key="7">
    <source>
        <dbReference type="ARBA" id="ARBA00037847"/>
    </source>
</evidence>
<keyword evidence="5" id="KW-0735">Signal-anchor</keyword>
<keyword evidence="8" id="KW-1133">Transmembrane helix</keyword>
<evidence type="ECO:0000313" key="10">
    <source>
        <dbReference type="Proteomes" id="UP000075243"/>
    </source>
</evidence>
<keyword evidence="6" id="KW-0325">Glycoprotein</keyword>
<dbReference type="OMA" id="CEPLPRC"/>
<dbReference type="Proteomes" id="UP000075243">
    <property type="component" value="Chromosome 5"/>
</dbReference>
<dbReference type="GO" id="GO:0012505">
    <property type="term" value="C:endomembrane system"/>
    <property type="evidence" value="ECO:0007669"/>
    <property type="project" value="UniProtKB-SubCell"/>
</dbReference>